<accession>A0A6B2M4D7</accession>
<dbReference type="RefSeq" id="WP_163965044.1">
    <property type="nucleotide sequence ID" value="NZ_JAAGNX010000002.1"/>
</dbReference>
<dbReference type="EMBL" id="JAAGNX010000002">
    <property type="protein sequence ID" value="NDV62695.1"/>
    <property type="molecule type" value="Genomic_DNA"/>
</dbReference>
<proteinExistence type="predicted"/>
<comment type="caution">
    <text evidence="1">The sequence shown here is derived from an EMBL/GenBank/DDBJ whole genome shotgun (WGS) entry which is preliminary data.</text>
</comment>
<evidence type="ECO:0000313" key="1">
    <source>
        <dbReference type="EMBL" id="NDV62695.1"/>
    </source>
</evidence>
<gene>
    <name evidence="1" type="ORF">G0Q06_09555</name>
</gene>
<organism evidence="1 2">
    <name type="scientific">Oceanipulchritudo coccoides</name>
    <dbReference type="NCBI Taxonomy" id="2706888"/>
    <lineage>
        <taxon>Bacteria</taxon>
        <taxon>Pseudomonadati</taxon>
        <taxon>Verrucomicrobiota</taxon>
        <taxon>Opitutia</taxon>
        <taxon>Puniceicoccales</taxon>
        <taxon>Oceanipulchritudinaceae</taxon>
        <taxon>Oceanipulchritudo</taxon>
    </lineage>
</organism>
<dbReference type="AlphaFoldDB" id="A0A6B2M4D7"/>
<keyword evidence="2" id="KW-1185">Reference proteome</keyword>
<evidence type="ECO:0000313" key="2">
    <source>
        <dbReference type="Proteomes" id="UP000478417"/>
    </source>
</evidence>
<name>A0A6B2M4D7_9BACT</name>
<reference evidence="1 2" key="1">
    <citation type="submission" date="2020-02" db="EMBL/GenBank/DDBJ databases">
        <title>Albibacoteraceae fam. nov., the first described family within the subdivision 4 Verrucomicrobia.</title>
        <authorList>
            <person name="Xi F."/>
        </authorList>
    </citation>
    <scope>NUCLEOTIDE SEQUENCE [LARGE SCALE GENOMIC DNA]</scope>
    <source>
        <strain evidence="1 2">CK1056</strain>
    </source>
</reference>
<dbReference type="Proteomes" id="UP000478417">
    <property type="component" value="Unassembled WGS sequence"/>
</dbReference>
<sequence>MSKTDQFAIPLFALVDKSKVDLSQPLPESLGEQLALYLEGQFGIKSLSSRLLLFKEDPFLVLHDVSSECLPQLCSLVDVQRTQLFRYERTDESTVTLVPLNVKID</sequence>
<protein>
    <submittedName>
        <fullName evidence="1">Uncharacterized protein</fullName>
    </submittedName>
</protein>